<proteinExistence type="predicted"/>
<name>A6KRA9_RAT</name>
<dbReference type="EMBL" id="CH474094">
    <property type="protein sequence ID" value="EDL76003.1"/>
    <property type="molecule type" value="Genomic_DNA"/>
</dbReference>
<evidence type="ECO:0000313" key="3">
    <source>
        <dbReference type="Proteomes" id="UP000234681"/>
    </source>
</evidence>
<organism evidence="2 3">
    <name type="scientific">Rattus norvegicus</name>
    <name type="common">Rat</name>
    <dbReference type="NCBI Taxonomy" id="10116"/>
    <lineage>
        <taxon>Eukaryota</taxon>
        <taxon>Metazoa</taxon>
        <taxon>Chordata</taxon>
        <taxon>Craniata</taxon>
        <taxon>Vertebrata</taxon>
        <taxon>Euteleostomi</taxon>
        <taxon>Mammalia</taxon>
        <taxon>Eutheria</taxon>
        <taxon>Euarchontoglires</taxon>
        <taxon>Glires</taxon>
        <taxon>Rodentia</taxon>
        <taxon>Myomorpha</taxon>
        <taxon>Muroidea</taxon>
        <taxon>Muridae</taxon>
        <taxon>Murinae</taxon>
        <taxon>Rattus</taxon>
    </lineage>
</organism>
<gene>
    <name evidence="2" type="primary">RGD1311849_predicted</name>
    <name evidence="2" type="ORF">rCG_23019</name>
</gene>
<keyword evidence="1" id="KW-0472">Membrane</keyword>
<reference evidence="3" key="1">
    <citation type="submission" date="2005-09" db="EMBL/GenBank/DDBJ databases">
        <authorList>
            <person name="Mural R.J."/>
            <person name="Li P.W."/>
            <person name="Adams M.D."/>
            <person name="Amanatides P.G."/>
            <person name="Baden-Tillson H."/>
            <person name="Barnstead M."/>
            <person name="Chin S.H."/>
            <person name="Dew I."/>
            <person name="Evans C.A."/>
            <person name="Ferriera S."/>
            <person name="Flanigan M."/>
            <person name="Fosler C."/>
            <person name="Glodek A."/>
            <person name="Gu Z."/>
            <person name="Holt R.A."/>
            <person name="Jennings D."/>
            <person name="Kraft C.L."/>
            <person name="Lu F."/>
            <person name="Nguyen T."/>
            <person name="Nusskern D.R."/>
            <person name="Pfannkoch C.M."/>
            <person name="Sitter C."/>
            <person name="Sutton G.G."/>
            <person name="Venter J.C."/>
            <person name="Wang Z."/>
            <person name="Woodage T."/>
            <person name="Zheng X.H."/>
            <person name="Zhong F."/>
        </authorList>
    </citation>
    <scope>NUCLEOTIDE SEQUENCE [LARGE SCALE GENOMIC DNA]</scope>
    <source>
        <strain>BN</strain>
        <strain evidence="3">Sprague-Dawley</strain>
    </source>
</reference>
<keyword evidence="1" id="KW-1133">Transmembrane helix</keyword>
<protein>
    <submittedName>
        <fullName evidence="2">Similar to mKIAA1797 protein (Predicted), isoform CRA_d</fullName>
    </submittedName>
</protein>
<evidence type="ECO:0000256" key="1">
    <source>
        <dbReference type="SAM" id="Phobius"/>
    </source>
</evidence>
<accession>A6KRA9</accession>
<feature type="transmembrane region" description="Helical" evidence="1">
    <location>
        <begin position="12"/>
        <end position="29"/>
    </location>
</feature>
<evidence type="ECO:0000313" key="2">
    <source>
        <dbReference type="EMBL" id="EDL76003.1"/>
    </source>
</evidence>
<dbReference type="AlphaFoldDB" id="A6KRA9"/>
<keyword evidence="1" id="KW-0812">Transmembrane</keyword>
<dbReference type="Proteomes" id="UP000234681">
    <property type="component" value="Chromosome 5"/>
</dbReference>
<sequence length="34" mass="4136">MSDDIKKRFDFPNSLIQSQVIFIYFYFMVSNGHF</sequence>